<dbReference type="InterPro" id="IPR015048">
    <property type="entry name" value="DUF1899"/>
</dbReference>
<evidence type="ECO:0000256" key="5">
    <source>
        <dbReference type="ARBA" id="ARBA00023203"/>
    </source>
</evidence>
<sequence>MPTSTNNQATSFRGVRTSKFRHVYGQAMRKERCYENVPITRSAHDSNCCAVNPKFIAVVTETAGGGSFVVIPLEKTGRLDFTTGRVVGHSGPVLDVKWNPFNDNVIASCSEDTTIKIWYIPDNGLNANLKDWLVDLHGHRRRVAYLEWHPTAENILASAGLDHLIIIWNISHGEAVTVIDSHHDVIYSMSFNREGNLLATTCKDKKLRILDPRSGKTVSEGSCHVGSRATKVLYLGDSGQLFTTGFSRNSNREYALWSQQNLNEPLRRETIDSSSGVLFPFYDHDTRMIYVAGKGDGNIRFFEVVSESPWIHYLGQFLSGFPQRGLGFMPKRGCDTSQCEVFRFYKLHITRNICEPISMIVPRKSDSFQADLYPDTVAPTPAMSAEEWISGKNKPPVLLSMRSGLKVTYKPVRLEHVDKKLSLSERNNEKKFAFIAQENIVDYRPLELRGNDLKAVKTTSNLGTKFLNSNNNLNTYNFWSTRSASQINLKTQPFSQKKEPLSPRTLKPLVPSFLSTEKDLHKMDTPKSELELRRAYMAQREELKVLKGHLILKDKRIKELEEELRVTRDPLSRDSSEC</sequence>
<dbReference type="SMART" id="SM00320">
    <property type="entry name" value="WD40"/>
    <property type="match status" value="3"/>
</dbReference>
<keyword evidence="2 6" id="KW-0853">WD repeat</keyword>
<comment type="similarity">
    <text evidence="1 7">Belongs to the WD repeat coronin family.</text>
</comment>
<dbReference type="Pfam" id="PF08953">
    <property type="entry name" value="DUF1899"/>
    <property type="match status" value="1"/>
</dbReference>
<dbReference type="SUPFAM" id="SSF50978">
    <property type="entry name" value="WD40 repeat-like"/>
    <property type="match status" value="1"/>
</dbReference>
<dbReference type="GO" id="GO:0051015">
    <property type="term" value="F:actin filament binding"/>
    <property type="evidence" value="ECO:0007669"/>
    <property type="project" value="TreeGrafter"/>
</dbReference>
<dbReference type="InterPro" id="IPR001680">
    <property type="entry name" value="WD40_rpt"/>
</dbReference>
<dbReference type="PROSITE" id="PS50082">
    <property type="entry name" value="WD_REPEATS_2"/>
    <property type="match status" value="3"/>
</dbReference>
<feature type="repeat" description="WD" evidence="6">
    <location>
        <begin position="86"/>
        <end position="118"/>
    </location>
</feature>
<dbReference type="EMBL" id="JAVRJZ010000014">
    <property type="protein sequence ID" value="KAK2713928.1"/>
    <property type="molecule type" value="Genomic_DNA"/>
</dbReference>
<evidence type="ECO:0000256" key="4">
    <source>
        <dbReference type="ARBA" id="ARBA00023054"/>
    </source>
</evidence>
<evidence type="ECO:0000313" key="10">
    <source>
        <dbReference type="Proteomes" id="UP001187531"/>
    </source>
</evidence>
<evidence type="ECO:0000256" key="2">
    <source>
        <dbReference type="ARBA" id="ARBA00022574"/>
    </source>
</evidence>
<evidence type="ECO:0000256" key="3">
    <source>
        <dbReference type="ARBA" id="ARBA00022737"/>
    </source>
</evidence>
<evidence type="ECO:0000256" key="1">
    <source>
        <dbReference type="ARBA" id="ARBA00009482"/>
    </source>
</evidence>
<proteinExistence type="inferred from homology"/>
<protein>
    <recommendedName>
        <fullName evidence="7">Coronin</fullName>
    </recommendedName>
</protein>
<feature type="repeat" description="WD" evidence="6">
    <location>
        <begin position="179"/>
        <end position="220"/>
    </location>
</feature>
<dbReference type="PANTHER" id="PTHR10856">
    <property type="entry name" value="CORONIN"/>
    <property type="match status" value="1"/>
</dbReference>
<dbReference type="Proteomes" id="UP001187531">
    <property type="component" value="Unassembled WGS sequence"/>
</dbReference>
<keyword evidence="10" id="KW-1185">Reference proteome</keyword>
<dbReference type="SMART" id="SM01167">
    <property type="entry name" value="DUF1900"/>
    <property type="match status" value="1"/>
</dbReference>
<dbReference type="InterPro" id="IPR015943">
    <property type="entry name" value="WD40/YVTN_repeat-like_dom_sf"/>
</dbReference>
<name>A0AA88HRK0_ARTSF</name>
<reference evidence="9" key="1">
    <citation type="submission" date="2023-07" db="EMBL/GenBank/DDBJ databases">
        <title>Chromosome-level genome assembly of Artemia franciscana.</title>
        <authorList>
            <person name="Jo E."/>
        </authorList>
    </citation>
    <scope>NUCLEOTIDE SEQUENCE</scope>
    <source>
        <tissue evidence="9">Whole body</tissue>
    </source>
</reference>
<keyword evidence="4" id="KW-0175">Coiled coil</keyword>
<dbReference type="InterPro" id="IPR019775">
    <property type="entry name" value="WD40_repeat_CS"/>
</dbReference>
<evidence type="ECO:0000313" key="9">
    <source>
        <dbReference type="EMBL" id="KAK2713928.1"/>
    </source>
</evidence>
<dbReference type="FunFam" id="2.130.10.10:FF:000502">
    <property type="entry name" value="Coronin"/>
    <property type="match status" value="1"/>
</dbReference>
<evidence type="ECO:0000256" key="6">
    <source>
        <dbReference type="PROSITE-ProRule" id="PRU00221"/>
    </source>
</evidence>
<comment type="caution">
    <text evidence="9">The sequence shown here is derived from an EMBL/GenBank/DDBJ whole genome shotgun (WGS) entry which is preliminary data.</text>
</comment>
<dbReference type="PROSITE" id="PS50294">
    <property type="entry name" value="WD_REPEATS_REGION"/>
    <property type="match status" value="2"/>
</dbReference>
<evidence type="ECO:0000256" key="7">
    <source>
        <dbReference type="RuleBase" id="RU280818"/>
    </source>
</evidence>
<dbReference type="Gene3D" id="2.130.10.10">
    <property type="entry name" value="YVTN repeat-like/Quinoprotein amine dehydrogenase"/>
    <property type="match status" value="1"/>
</dbReference>
<dbReference type="AlphaFoldDB" id="A0AA88HRK0"/>
<gene>
    <name evidence="9" type="ORF">QYM36_009725</name>
</gene>
<accession>A0AA88HRK0</accession>
<feature type="domain" description="DUF1899" evidence="8">
    <location>
        <begin position="13"/>
        <end position="77"/>
    </location>
</feature>
<evidence type="ECO:0000259" key="8">
    <source>
        <dbReference type="SMART" id="SM01166"/>
    </source>
</evidence>
<organism evidence="9 10">
    <name type="scientific">Artemia franciscana</name>
    <name type="common">Brine shrimp</name>
    <name type="synonym">Artemia sanfranciscana</name>
    <dbReference type="NCBI Taxonomy" id="6661"/>
    <lineage>
        <taxon>Eukaryota</taxon>
        <taxon>Metazoa</taxon>
        <taxon>Ecdysozoa</taxon>
        <taxon>Arthropoda</taxon>
        <taxon>Crustacea</taxon>
        <taxon>Branchiopoda</taxon>
        <taxon>Anostraca</taxon>
        <taxon>Artemiidae</taxon>
        <taxon>Artemia</taxon>
    </lineage>
</organism>
<dbReference type="PANTHER" id="PTHR10856:SF44">
    <property type="entry name" value="CORONIN"/>
    <property type="match status" value="1"/>
</dbReference>
<dbReference type="Pfam" id="PF16300">
    <property type="entry name" value="WD40_4"/>
    <property type="match status" value="1"/>
</dbReference>
<dbReference type="Pfam" id="PF00400">
    <property type="entry name" value="WD40"/>
    <property type="match status" value="3"/>
</dbReference>
<keyword evidence="5" id="KW-0009">Actin-binding</keyword>
<keyword evidence="3 7" id="KW-0677">Repeat</keyword>
<dbReference type="SMART" id="SM01166">
    <property type="entry name" value="DUF1899"/>
    <property type="match status" value="1"/>
</dbReference>
<dbReference type="InterPro" id="IPR015505">
    <property type="entry name" value="Coronin"/>
</dbReference>
<dbReference type="InterPro" id="IPR036322">
    <property type="entry name" value="WD40_repeat_dom_sf"/>
</dbReference>
<feature type="repeat" description="WD" evidence="6">
    <location>
        <begin position="136"/>
        <end position="178"/>
    </location>
</feature>
<dbReference type="PROSITE" id="PS00678">
    <property type="entry name" value="WD_REPEATS_1"/>
    <property type="match status" value="1"/>
</dbReference>